<comment type="similarity">
    <text evidence="2">Belongs to the peptidase M20A family. ArgE subfamily.</text>
</comment>
<dbReference type="GO" id="GO:0008777">
    <property type="term" value="F:acetylornithine deacetylase activity"/>
    <property type="evidence" value="ECO:0007669"/>
    <property type="project" value="TreeGrafter"/>
</dbReference>
<dbReference type="KEGG" id="rhp:LPB142_07365"/>
<keyword evidence="9" id="KW-0170">Cobalt</keyword>
<comment type="cofactor">
    <cofactor evidence="1">
        <name>Zn(2+)</name>
        <dbReference type="ChEBI" id="CHEBI:29105"/>
    </cofactor>
</comment>
<dbReference type="InterPro" id="IPR011650">
    <property type="entry name" value="Peptidase_M20_dimer"/>
</dbReference>
<gene>
    <name evidence="11" type="ORF">LPB142_07365</name>
</gene>
<reference evidence="11 12" key="1">
    <citation type="submission" date="2016-10" db="EMBL/GenBank/DDBJ databases">
        <title>Rhodobacter sp. LPB0142, isolated from sea water.</title>
        <authorList>
            <person name="Kim E."/>
            <person name="Yi H."/>
        </authorList>
    </citation>
    <scope>NUCLEOTIDE SEQUENCE [LARGE SCALE GENOMIC DNA]</scope>
    <source>
        <strain evidence="11 12">LPB0142</strain>
    </source>
</reference>
<dbReference type="Pfam" id="PF01546">
    <property type="entry name" value="Peptidase_M20"/>
    <property type="match status" value="1"/>
</dbReference>
<keyword evidence="6" id="KW-0479">Metal-binding</keyword>
<organism evidence="11 12">
    <name type="scientific">Rhodobacter xanthinilyticus</name>
    <dbReference type="NCBI Taxonomy" id="1850250"/>
    <lineage>
        <taxon>Bacteria</taxon>
        <taxon>Pseudomonadati</taxon>
        <taxon>Pseudomonadota</taxon>
        <taxon>Alphaproteobacteria</taxon>
        <taxon>Rhodobacterales</taxon>
        <taxon>Rhodobacter group</taxon>
        <taxon>Rhodobacter</taxon>
    </lineage>
</organism>
<evidence type="ECO:0000313" key="12">
    <source>
        <dbReference type="Proteomes" id="UP000176562"/>
    </source>
</evidence>
<keyword evidence="5" id="KW-0028">Amino-acid biosynthesis</keyword>
<keyword evidence="4" id="KW-0055">Arginine biosynthesis</keyword>
<dbReference type="PANTHER" id="PTHR43808:SF31">
    <property type="entry name" value="N-ACETYL-L-CITRULLINE DEACETYLASE"/>
    <property type="match status" value="1"/>
</dbReference>
<dbReference type="Gene3D" id="3.30.70.360">
    <property type="match status" value="1"/>
</dbReference>
<name>A0A1D9MBD8_9RHOB</name>
<evidence type="ECO:0000313" key="11">
    <source>
        <dbReference type="EMBL" id="AOZ69164.1"/>
    </source>
</evidence>
<dbReference type="InterPro" id="IPR002933">
    <property type="entry name" value="Peptidase_M20"/>
</dbReference>
<dbReference type="Pfam" id="PF07687">
    <property type="entry name" value="M20_dimer"/>
    <property type="match status" value="1"/>
</dbReference>
<evidence type="ECO:0000256" key="2">
    <source>
        <dbReference type="ARBA" id="ARBA00005691"/>
    </source>
</evidence>
<evidence type="ECO:0000256" key="9">
    <source>
        <dbReference type="ARBA" id="ARBA00023285"/>
    </source>
</evidence>
<keyword evidence="12" id="KW-1185">Reference proteome</keyword>
<sequence length="378" mass="38714">MPPAPPLARILAHLEALVAFPTVSSESNLELIAHVRAHLAACGFAVTEIAAAGAPKAGLLARIGPQGGVLLSAHSDVVPVAGQSWSLAPFALTRRGGRVHGRGTTDMKGFLAVVLALAEGFAAAPPARGVALALSWDEEVGCRGIAELAPHVTRVLGRPDLVIVGEPSRMRPARAHKGKVSYRATARGEAGHSASAPAFRNALHPAAELILAIRAEQAHLSAAGAQDPSQVPPSSTIHAGVMRGGSALNIVPDSADVLFEIRHLAEEAPEEILERMLARLAPEARAALEVEETGRYPGLAADLAHPAFAPLLAALPDPRPTAIAFGTEAGAFAALGLPTVVCGPGTMDDGHQPDESIEVAELALCGAVLARLVGAQPG</sequence>
<dbReference type="Gene3D" id="3.40.630.10">
    <property type="entry name" value="Zn peptidases"/>
    <property type="match status" value="1"/>
</dbReference>
<keyword evidence="8" id="KW-0862">Zinc</keyword>
<dbReference type="SUPFAM" id="SSF55031">
    <property type="entry name" value="Bacterial exopeptidase dimerisation domain"/>
    <property type="match status" value="1"/>
</dbReference>
<dbReference type="GO" id="GO:0046872">
    <property type="term" value="F:metal ion binding"/>
    <property type="evidence" value="ECO:0007669"/>
    <property type="project" value="UniProtKB-KW"/>
</dbReference>
<feature type="domain" description="Peptidase M20 dimerisation" evidence="10">
    <location>
        <begin position="175"/>
        <end position="285"/>
    </location>
</feature>
<proteinExistence type="inferred from homology"/>
<evidence type="ECO:0000256" key="3">
    <source>
        <dbReference type="ARBA" id="ARBA00022490"/>
    </source>
</evidence>
<dbReference type="CDD" id="cd03894">
    <property type="entry name" value="M20_ArgE"/>
    <property type="match status" value="1"/>
</dbReference>
<dbReference type="RefSeq" id="WP_071165976.1">
    <property type="nucleotide sequence ID" value="NZ_CP017781.1"/>
</dbReference>
<evidence type="ECO:0000256" key="4">
    <source>
        <dbReference type="ARBA" id="ARBA00022571"/>
    </source>
</evidence>
<accession>A0A1D9MBD8</accession>
<dbReference type="SUPFAM" id="SSF53187">
    <property type="entry name" value="Zn-dependent exopeptidases"/>
    <property type="match status" value="1"/>
</dbReference>
<keyword evidence="7" id="KW-0378">Hydrolase</keyword>
<dbReference type="GO" id="GO:0006526">
    <property type="term" value="P:L-arginine biosynthetic process"/>
    <property type="evidence" value="ECO:0007669"/>
    <property type="project" value="UniProtKB-KW"/>
</dbReference>
<dbReference type="PROSITE" id="PS00758">
    <property type="entry name" value="ARGE_DAPE_CPG2_1"/>
    <property type="match status" value="1"/>
</dbReference>
<evidence type="ECO:0000259" key="10">
    <source>
        <dbReference type="Pfam" id="PF07687"/>
    </source>
</evidence>
<dbReference type="NCBIfam" id="TIGR01892">
    <property type="entry name" value="AcOrn-deacetyl"/>
    <property type="match status" value="1"/>
</dbReference>
<evidence type="ECO:0000256" key="6">
    <source>
        <dbReference type="ARBA" id="ARBA00022723"/>
    </source>
</evidence>
<dbReference type="InterPro" id="IPR010169">
    <property type="entry name" value="AcOrn-deacetyl"/>
</dbReference>
<evidence type="ECO:0000256" key="5">
    <source>
        <dbReference type="ARBA" id="ARBA00022605"/>
    </source>
</evidence>
<protein>
    <submittedName>
        <fullName evidence="11">Acetylornithine deacetylase (ArgE)</fullName>
    </submittedName>
</protein>
<evidence type="ECO:0000256" key="7">
    <source>
        <dbReference type="ARBA" id="ARBA00022801"/>
    </source>
</evidence>
<evidence type="ECO:0000256" key="8">
    <source>
        <dbReference type="ARBA" id="ARBA00022833"/>
    </source>
</evidence>
<dbReference type="EMBL" id="CP017781">
    <property type="protein sequence ID" value="AOZ69164.1"/>
    <property type="molecule type" value="Genomic_DNA"/>
</dbReference>
<evidence type="ECO:0000256" key="1">
    <source>
        <dbReference type="ARBA" id="ARBA00001947"/>
    </source>
</evidence>
<dbReference type="AlphaFoldDB" id="A0A1D9MBD8"/>
<dbReference type="Proteomes" id="UP000176562">
    <property type="component" value="Chromosome"/>
</dbReference>
<dbReference type="PROSITE" id="PS00759">
    <property type="entry name" value="ARGE_DAPE_CPG2_2"/>
    <property type="match status" value="1"/>
</dbReference>
<dbReference type="InterPro" id="IPR036264">
    <property type="entry name" value="Bact_exopeptidase_dim_dom"/>
</dbReference>
<dbReference type="InterPro" id="IPR050072">
    <property type="entry name" value="Peptidase_M20A"/>
</dbReference>
<keyword evidence="3" id="KW-0963">Cytoplasm</keyword>
<dbReference type="InterPro" id="IPR001261">
    <property type="entry name" value="ArgE/DapE_CS"/>
</dbReference>
<dbReference type="PANTHER" id="PTHR43808">
    <property type="entry name" value="ACETYLORNITHINE DEACETYLASE"/>
    <property type="match status" value="1"/>
</dbReference>
<dbReference type="STRING" id="1850250.LPB142_07365"/>